<protein>
    <recommendedName>
        <fullName evidence="4">Glycosyltransferase RgtA/B/C/D-like domain-containing protein</fullName>
    </recommendedName>
</protein>
<sequence length="465" mass="52470">MEYLSRYDSVKKTLWYVSLAICALSLASYVTIIGRSYFFQDDFQFWPVYATIKLPELFNPATNFGRPVTRDLYFYLVSHLLGMDSSNFFYFNLAVIAGVCVFIYRTLRGFGLDPYIAAAAASVYFYMPPTIPHASWISNSQHTIAHLFSFWFISSIVRSVNAGSFRIIRASLVYLLAMFSNVSSFFALVFVGIYLLLRHRRTPVPRFIPVMATLALLAACTIAWSLAISHSAPVYYKLDLSLGHSIMRARYYDDLLSKGMIGAWYRLLFAAMIALTLANLRRNYLLTLPLAGAFVTAFAMLFFLGDQRTLGYLAIPYIALALMLFSNYAVPVQRAGDWRSRSLLLLSFVFIFYSTENGAPFRNDFMSSPYGAGIREVQNAVRNVRITHDTTFCFAPDEPPQDSGVAHFWLFLGSGNAFSLIDYGDTHARQFLYYTDPRCSAPDVVRVSVGQLNSMVTVTGITMPK</sequence>
<feature type="transmembrane region" description="Helical" evidence="1">
    <location>
        <begin position="14"/>
        <end position="38"/>
    </location>
</feature>
<feature type="transmembrane region" description="Helical" evidence="1">
    <location>
        <begin position="284"/>
        <end position="303"/>
    </location>
</feature>
<feature type="transmembrane region" description="Helical" evidence="1">
    <location>
        <begin position="114"/>
        <end position="131"/>
    </location>
</feature>
<feature type="transmembrane region" description="Helical" evidence="1">
    <location>
        <begin position="88"/>
        <end position="107"/>
    </location>
</feature>
<evidence type="ECO:0000313" key="3">
    <source>
        <dbReference type="Proteomes" id="UP000054911"/>
    </source>
</evidence>
<evidence type="ECO:0000256" key="1">
    <source>
        <dbReference type="SAM" id="Phobius"/>
    </source>
</evidence>
<comment type="caution">
    <text evidence="2">The sequence shown here is derived from an EMBL/GenBank/DDBJ whole genome shotgun (WGS) entry which is preliminary data.</text>
</comment>
<name>A0A158BX78_9BURK</name>
<feature type="transmembrane region" description="Helical" evidence="1">
    <location>
        <begin position="310"/>
        <end position="330"/>
    </location>
</feature>
<proteinExistence type="predicted"/>
<organism evidence="2 3">
    <name type="scientific">Caballeronia pedi</name>
    <dbReference type="NCBI Taxonomy" id="1777141"/>
    <lineage>
        <taxon>Bacteria</taxon>
        <taxon>Pseudomonadati</taxon>
        <taxon>Pseudomonadota</taxon>
        <taxon>Betaproteobacteria</taxon>
        <taxon>Burkholderiales</taxon>
        <taxon>Burkholderiaceae</taxon>
        <taxon>Caballeronia</taxon>
    </lineage>
</organism>
<dbReference type="Proteomes" id="UP000054911">
    <property type="component" value="Unassembled WGS sequence"/>
</dbReference>
<dbReference type="STRING" id="1777141.AWB80_04248"/>
<feature type="transmembrane region" description="Helical" evidence="1">
    <location>
        <begin position="207"/>
        <end position="228"/>
    </location>
</feature>
<accession>A0A158BX78</accession>
<reference evidence="2" key="1">
    <citation type="submission" date="2016-01" db="EMBL/GenBank/DDBJ databases">
        <authorList>
            <person name="Peeters C."/>
        </authorList>
    </citation>
    <scope>NUCLEOTIDE SEQUENCE [LARGE SCALE GENOMIC DNA]</scope>
    <source>
        <strain evidence="2">LMG 29323</strain>
    </source>
</reference>
<gene>
    <name evidence="2" type="ORF">AWB80_04248</name>
</gene>
<feature type="transmembrane region" description="Helical" evidence="1">
    <location>
        <begin position="172"/>
        <end position="195"/>
    </location>
</feature>
<keyword evidence="1" id="KW-0472">Membrane</keyword>
<evidence type="ECO:0000313" key="2">
    <source>
        <dbReference type="EMBL" id="SAK74611.1"/>
    </source>
</evidence>
<dbReference type="AlphaFoldDB" id="A0A158BX78"/>
<feature type="transmembrane region" description="Helical" evidence="1">
    <location>
        <begin position="255"/>
        <end position="278"/>
    </location>
</feature>
<dbReference type="EMBL" id="FCOE02000014">
    <property type="protein sequence ID" value="SAK74611.1"/>
    <property type="molecule type" value="Genomic_DNA"/>
</dbReference>
<keyword evidence="3" id="KW-1185">Reference proteome</keyword>
<keyword evidence="1" id="KW-1133">Transmembrane helix</keyword>
<keyword evidence="1" id="KW-0812">Transmembrane</keyword>
<evidence type="ECO:0008006" key="4">
    <source>
        <dbReference type="Google" id="ProtNLM"/>
    </source>
</evidence>